<evidence type="ECO:0000313" key="2">
    <source>
        <dbReference type="Proteomes" id="UP000054721"/>
    </source>
</evidence>
<reference evidence="1 2" key="1">
    <citation type="submission" date="2015-05" db="EMBL/GenBank/DDBJ databases">
        <title>Evolution of Trichinella species and genotypes.</title>
        <authorList>
            <person name="Korhonen P.K."/>
            <person name="Edoardo P."/>
            <person name="Giuseppe L.R."/>
            <person name="Gasser R.B."/>
        </authorList>
    </citation>
    <scope>NUCLEOTIDE SEQUENCE [LARGE SCALE GENOMIC DNA]</scope>
    <source>
        <strain evidence="1">ISS10</strain>
    </source>
</reference>
<keyword evidence="2" id="KW-1185">Reference proteome</keyword>
<dbReference type="Proteomes" id="UP000054721">
    <property type="component" value="Unassembled WGS sequence"/>
</dbReference>
<sequence>MTRRYSYLYSKKLKLFLYLKTIIFQQKERLKTCSIIVQKGENFEIILRIRYYILRCYVHVAS</sequence>
<comment type="caution">
    <text evidence="1">The sequence shown here is derived from an EMBL/GenBank/DDBJ whole genome shotgun (WGS) entry which is preliminary data.</text>
</comment>
<name>A0A0V1KNJ2_9BILA</name>
<organism evidence="1 2">
    <name type="scientific">Trichinella nativa</name>
    <dbReference type="NCBI Taxonomy" id="6335"/>
    <lineage>
        <taxon>Eukaryota</taxon>
        <taxon>Metazoa</taxon>
        <taxon>Ecdysozoa</taxon>
        <taxon>Nematoda</taxon>
        <taxon>Enoplea</taxon>
        <taxon>Dorylaimia</taxon>
        <taxon>Trichinellida</taxon>
        <taxon>Trichinellidae</taxon>
        <taxon>Trichinella</taxon>
    </lineage>
</organism>
<dbReference type="EMBL" id="JYDW01000344">
    <property type="protein sequence ID" value="KRZ48987.1"/>
    <property type="molecule type" value="Genomic_DNA"/>
</dbReference>
<protein>
    <submittedName>
        <fullName evidence="1">Uncharacterized protein</fullName>
    </submittedName>
</protein>
<proteinExistence type="predicted"/>
<evidence type="ECO:0000313" key="1">
    <source>
        <dbReference type="EMBL" id="KRZ48987.1"/>
    </source>
</evidence>
<gene>
    <name evidence="1" type="ORF">T02_3934</name>
</gene>
<dbReference type="AlphaFoldDB" id="A0A0V1KNJ2"/>
<accession>A0A0V1KNJ2</accession>